<proteinExistence type="predicted"/>
<dbReference type="KEGG" id="mfe:Mefer_1617"/>
<dbReference type="RefSeq" id="WP_012795064.1">
    <property type="nucleotide sequence ID" value="NC_013157.1"/>
</dbReference>
<organism evidence="1 2">
    <name type="scientific">Methanocaldococcus fervens (strain DSM 4213 / JCM 15782 / AG86)</name>
    <name type="common">Methanococcus fervens</name>
    <dbReference type="NCBI Taxonomy" id="573064"/>
    <lineage>
        <taxon>Archaea</taxon>
        <taxon>Methanobacteriati</taxon>
        <taxon>Methanobacteriota</taxon>
        <taxon>Methanomada group</taxon>
        <taxon>Methanococci</taxon>
        <taxon>Methanococcales</taxon>
        <taxon>Methanocaldococcaceae</taxon>
        <taxon>Methanocaldococcus</taxon>
    </lineage>
</organism>
<dbReference type="GeneID" id="8366325"/>
<dbReference type="AlphaFoldDB" id="C7P9R3"/>
<evidence type="ECO:0000313" key="2">
    <source>
        <dbReference type="Proteomes" id="UP000001495"/>
    </source>
</evidence>
<keyword evidence="2" id="KW-1185">Reference proteome</keyword>
<gene>
    <name evidence="1" type="ORF">Mefer_1617</name>
</gene>
<dbReference type="Proteomes" id="UP000001495">
    <property type="component" value="Plasmid pMEFER01"/>
</dbReference>
<sequence>MLFKTNDVMIVIKDGTNEEEIGFNIINDGEDCIFEITKEEAEKLKEKLEKALKQLDNSN</sequence>
<dbReference type="HOGENOM" id="CLU_2949291_0_0_2"/>
<reference evidence="1" key="1">
    <citation type="submission" date="2009-08" db="EMBL/GenBank/DDBJ databases">
        <title>Complete sequence of plasmid of Methanocaldococcus fervens AG86.</title>
        <authorList>
            <consortium name="US DOE Joint Genome Institute"/>
            <person name="Lucas S."/>
            <person name="Copeland A."/>
            <person name="Lapidus A."/>
            <person name="Glavina del Rio T."/>
            <person name="Tice H."/>
            <person name="Bruce D."/>
            <person name="Goodwin L."/>
            <person name="Pitluck S."/>
            <person name="Chertkov O."/>
            <person name="Detter J.C."/>
            <person name="Han C."/>
            <person name="Tapia R."/>
            <person name="Larimer F."/>
            <person name="Land M."/>
            <person name="Hauser L."/>
            <person name="Kyrpides N."/>
            <person name="Ovchinnikova G."/>
            <person name="Lupa-Sieprawska M."/>
            <person name="Whitman W.B."/>
        </authorList>
    </citation>
    <scope>NUCLEOTIDE SEQUENCE [LARGE SCALE GENOMIC DNA]</scope>
    <source>
        <strain evidence="1">AG86</strain>
        <plasmid evidence="1">pMEFER01</plasmid>
    </source>
</reference>
<accession>C7P9R3</accession>
<evidence type="ECO:0000313" key="1">
    <source>
        <dbReference type="EMBL" id="ACV25420.1"/>
    </source>
</evidence>
<dbReference type="EMBL" id="CP001697">
    <property type="protein sequence ID" value="ACV25420.1"/>
    <property type="molecule type" value="Genomic_DNA"/>
</dbReference>
<geneLocation type="plasmid" evidence="1 2">
    <name>pMEFER01</name>
</geneLocation>
<protein>
    <submittedName>
        <fullName evidence="1">Uncharacterized protein</fullName>
    </submittedName>
</protein>
<name>C7P9R3_METFA</name>
<keyword evidence="1" id="KW-0614">Plasmid</keyword>